<protein>
    <submittedName>
        <fullName evidence="2">Alpha/beta hydrolase</fullName>
    </submittedName>
</protein>
<evidence type="ECO:0000313" key="3">
    <source>
        <dbReference type="Proteomes" id="UP000321685"/>
    </source>
</evidence>
<dbReference type="SUPFAM" id="SSF53474">
    <property type="entry name" value="alpha/beta-Hydrolases"/>
    <property type="match status" value="1"/>
</dbReference>
<dbReference type="GO" id="GO:0004806">
    <property type="term" value="F:triacylglycerol lipase activity"/>
    <property type="evidence" value="ECO:0007669"/>
    <property type="project" value="TreeGrafter"/>
</dbReference>
<gene>
    <name evidence="2" type="ORF">PSU4_55260</name>
</gene>
<dbReference type="PRINTS" id="PR00111">
    <property type="entry name" value="ABHYDROLASE"/>
</dbReference>
<evidence type="ECO:0000259" key="1">
    <source>
        <dbReference type="Pfam" id="PF00561"/>
    </source>
</evidence>
<comment type="caution">
    <text evidence="2">The sequence shown here is derived from an EMBL/GenBank/DDBJ whole genome shotgun (WGS) entry which is preliminary data.</text>
</comment>
<dbReference type="PANTHER" id="PTHR43433">
    <property type="entry name" value="HYDROLASE, ALPHA/BETA FOLD FAMILY PROTEIN"/>
    <property type="match status" value="1"/>
</dbReference>
<dbReference type="Pfam" id="PF00561">
    <property type="entry name" value="Abhydrolase_1"/>
    <property type="match status" value="1"/>
</dbReference>
<feature type="domain" description="AB hydrolase-1" evidence="1">
    <location>
        <begin position="25"/>
        <end position="242"/>
    </location>
</feature>
<keyword evidence="3" id="KW-1185">Reference proteome</keyword>
<dbReference type="Gene3D" id="3.40.50.1820">
    <property type="entry name" value="alpha/beta hydrolase"/>
    <property type="match status" value="1"/>
</dbReference>
<name>A0A511DP27_9PSEU</name>
<reference evidence="2 3" key="1">
    <citation type="submission" date="2019-07" db="EMBL/GenBank/DDBJ databases">
        <title>Whole genome shotgun sequence of Pseudonocardia sulfidoxydans NBRC 16205.</title>
        <authorList>
            <person name="Hosoyama A."/>
            <person name="Uohara A."/>
            <person name="Ohji S."/>
            <person name="Ichikawa N."/>
        </authorList>
    </citation>
    <scope>NUCLEOTIDE SEQUENCE [LARGE SCALE GENOMIC DNA]</scope>
    <source>
        <strain evidence="2 3">NBRC 16205</strain>
    </source>
</reference>
<proteinExistence type="predicted"/>
<dbReference type="Proteomes" id="UP000321685">
    <property type="component" value="Unassembled WGS sequence"/>
</dbReference>
<dbReference type="InterPro" id="IPR029058">
    <property type="entry name" value="AB_hydrolase_fold"/>
</dbReference>
<dbReference type="PANTHER" id="PTHR43433:SF5">
    <property type="entry name" value="AB HYDROLASE-1 DOMAIN-CONTAINING PROTEIN"/>
    <property type="match status" value="1"/>
</dbReference>
<dbReference type="EMBL" id="BJVJ01000098">
    <property type="protein sequence ID" value="GEL26572.1"/>
    <property type="molecule type" value="Genomic_DNA"/>
</dbReference>
<organism evidence="2 3">
    <name type="scientific">Pseudonocardia sulfidoxydans NBRC 16205</name>
    <dbReference type="NCBI Taxonomy" id="1223511"/>
    <lineage>
        <taxon>Bacteria</taxon>
        <taxon>Bacillati</taxon>
        <taxon>Actinomycetota</taxon>
        <taxon>Actinomycetes</taxon>
        <taxon>Pseudonocardiales</taxon>
        <taxon>Pseudonocardiaceae</taxon>
        <taxon>Pseudonocardia</taxon>
    </lineage>
</organism>
<dbReference type="GO" id="GO:0046503">
    <property type="term" value="P:glycerolipid catabolic process"/>
    <property type="evidence" value="ECO:0007669"/>
    <property type="project" value="TreeGrafter"/>
</dbReference>
<sequence length="263" mass="27989">MGAMTTVLTPDGTRLYAEEQGVGDPLILLPGQGSSHLMWGRTIGLLAARHRVVLFDYRGTGQSETPADGWSTRGFAGDAVAVLDALGIERAHVYGFSMGGRVAQWVAIDHPDRVGALVLGATTPGDAHGVPRPGHVDERLGAGGDLTEFLHNPGWARARLRVEGVCHDWRAGTSQRAALKHYRASQAHDSWAGLPSITAPTLCVHGTEDVLNVVANSDLLAERIPDARVHRIGGARHAYFEEQEEDAAAVVLDFLAGHPLGQG</sequence>
<dbReference type="InterPro" id="IPR000073">
    <property type="entry name" value="AB_hydrolase_1"/>
</dbReference>
<dbReference type="InterPro" id="IPR050471">
    <property type="entry name" value="AB_hydrolase"/>
</dbReference>
<accession>A0A511DP27</accession>
<dbReference type="AlphaFoldDB" id="A0A511DP27"/>
<evidence type="ECO:0000313" key="2">
    <source>
        <dbReference type="EMBL" id="GEL26572.1"/>
    </source>
</evidence>
<keyword evidence="2" id="KW-0378">Hydrolase</keyword>